<protein>
    <submittedName>
        <fullName evidence="1">Uncharacterized protein</fullName>
    </submittedName>
</protein>
<dbReference type="AlphaFoldDB" id="A0A6C0LCX2"/>
<dbReference type="EMBL" id="MN740459">
    <property type="protein sequence ID" value="QHU27521.1"/>
    <property type="molecule type" value="Genomic_DNA"/>
</dbReference>
<accession>A0A6C0LCX2</accession>
<organism evidence="1">
    <name type="scientific">viral metagenome</name>
    <dbReference type="NCBI Taxonomy" id="1070528"/>
    <lineage>
        <taxon>unclassified sequences</taxon>
        <taxon>metagenomes</taxon>
        <taxon>organismal metagenomes</taxon>
    </lineage>
</organism>
<proteinExistence type="predicted"/>
<evidence type="ECO:0000313" key="1">
    <source>
        <dbReference type="EMBL" id="QHU27521.1"/>
    </source>
</evidence>
<name>A0A6C0LCX2_9ZZZZ</name>
<reference evidence="1" key="1">
    <citation type="journal article" date="2020" name="Nature">
        <title>Giant virus diversity and host interactions through global metagenomics.</title>
        <authorList>
            <person name="Schulz F."/>
            <person name="Roux S."/>
            <person name="Paez-Espino D."/>
            <person name="Jungbluth S."/>
            <person name="Walsh D.A."/>
            <person name="Denef V.J."/>
            <person name="McMahon K.D."/>
            <person name="Konstantinidis K.T."/>
            <person name="Eloe-Fadrosh E.A."/>
            <person name="Kyrpides N.C."/>
            <person name="Woyke T."/>
        </authorList>
    </citation>
    <scope>NUCLEOTIDE SEQUENCE</scope>
    <source>
        <strain evidence="1">GVMAG-M-3300027769-26</strain>
    </source>
</reference>
<sequence>MTGDGGKPPYGGNPPPTRAIMGLPKGYREATELFVIPL</sequence>